<sequence length="103" mass="11024">MCSWEVTMLRDFGTTSASEETLTDDHRLLEVISQGSFAEVKAAGPAHSHWDRDGCGGHPNRAAGLLQPPASVPQGPYDEGPSSPEDHQTPVAGAQKRLFLVVD</sequence>
<reference evidence="2" key="4">
    <citation type="submission" date="2025-09" db="UniProtKB">
        <authorList>
            <consortium name="Ensembl"/>
        </authorList>
    </citation>
    <scope>IDENTIFICATION</scope>
    <source>
        <strain evidence="2">17573</strain>
    </source>
</reference>
<evidence type="ECO:0000256" key="1">
    <source>
        <dbReference type="SAM" id="MobiDB-lite"/>
    </source>
</evidence>
<dbReference type="InParanoid" id="F7G439"/>
<dbReference type="GeneTree" id="ENSGT00390000002019"/>
<dbReference type="Proteomes" id="UP000006718">
    <property type="component" value="Chromosome 19"/>
</dbReference>
<dbReference type="Ensembl" id="ENSMMUT00000007864.3">
    <property type="protein sequence ID" value="ENSMMUP00000007391.3"/>
    <property type="gene ID" value="ENSMMUG00000005589.3"/>
</dbReference>
<evidence type="ECO:0000313" key="2">
    <source>
        <dbReference type="Ensembl" id="ENSMMUP00000007391.3"/>
    </source>
</evidence>
<proteinExistence type="predicted"/>
<dbReference type="AlphaFoldDB" id="F7G439"/>
<dbReference type="eggNOG" id="ENOG502TF66">
    <property type="taxonomic scope" value="Eukaryota"/>
</dbReference>
<reference evidence="2" key="2">
    <citation type="submission" date="2019-01" db="EMBL/GenBank/DDBJ databases">
        <authorList>
            <person name="Graves T."/>
            <person name="Eichler E.E."/>
            <person name="Wilson R.K."/>
        </authorList>
    </citation>
    <scope>NUCLEOTIDE SEQUENCE [LARGE SCALE GENOMIC DNA]</scope>
    <source>
        <strain evidence="2">17573</strain>
    </source>
</reference>
<reference evidence="3" key="1">
    <citation type="journal article" date="2007" name="Science">
        <title>Evolutionary and biomedical insights from the rhesus macaque genome.</title>
        <authorList>
            <person name="Gibbs R.A."/>
            <person name="Rogers J."/>
            <person name="Katze M.G."/>
            <person name="Bumgarner R."/>
            <person name="Weinstock G.M."/>
            <person name="Mardis E.R."/>
            <person name="Remington K.A."/>
            <person name="Strausberg R.L."/>
            <person name="Venter J.C."/>
            <person name="Wilson R.K."/>
            <person name="Batzer M.A."/>
            <person name="Bustamante C.D."/>
            <person name="Eichler E.E."/>
            <person name="Hahn M.W."/>
            <person name="Hardison R.C."/>
            <person name="Makova K.D."/>
            <person name="Miller W."/>
            <person name="Milosavljevic A."/>
            <person name="Palermo R.E."/>
            <person name="Siepel A."/>
            <person name="Sikela J.M."/>
            <person name="Attaway T."/>
            <person name="Bell S."/>
            <person name="Bernard K.E."/>
            <person name="Buhay C.J."/>
            <person name="Chandrabose M.N."/>
            <person name="Dao M."/>
            <person name="Davis C."/>
            <person name="Delehaunty K.D."/>
            <person name="Ding Y."/>
            <person name="Dinh H.H."/>
            <person name="Dugan-Rocha S."/>
            <person name="Fulton L.A."/>
            <person name="Gabisi R.A."/>
            <person name="Garner T.T."/>
            <person name="Godfrey J."/>
            <person name="Hawes A.C."/>
            <person name="Hernandez J."/>
            <person name="Hines S."/>
            <person name="Holder M."/>
            <person name="Hume J."/>
            <person name="Jhangiani S.N."/>
            <person name="Joshi V."/>
            <person name="Khan Z.M."/>
            <person name="Kirkness E.F."/>
            <person name="Cree A."/>
            <person name="Fowler R.G."/>
            <person name="Lee S."/>
            <person name="Lewis L.R."/>
            <person name="Li Z."/>
            <person name="Liu Y.-S."/>
            <person name="Moore S.M."/>
            <person name="Muzny D."/>
            <person name="Nazareth L.V."/>
            <person name="Ngo D.N."/>
            <person name="Okwuonu G.O."/>
            <person name="Pai G."/>
            <person name="Parker D."/>
            <person name="Paul H.A."/>
            <person name="Pfannkoch C."/>
            <person name="Pohl C.S."/>
            <person name="Rogers Y.-H.C."/>
            <person name="Ruiz S.J."/>
            <person name="Sabo A."/>
            <person name="Santibanez J."/>
            <person name="Schneider B.W."/>
            <person name="Smith S.M."/>
            <person name="Sodergren E."/>
            <person name="Svatek A.F."/>
            <person name="Utterback T.R."/>
            <person name="Vattathil S."/>
            <person name="Warren W."/>
            <person name="White C.S."/>
            <person name="Chinwalla A.T."/>
            <person name="Feng Y."/>
            <person name="Halpern A.L."/>
            <person name="Hillier L.W."/>
            <person name="Huang X."/>
            <person name="Minx P."/>
            <person name="Nelson J.O."/>
            <person name="Pepin K.H."/>
            <person name="Qin X."/>
            <person name="Sutton G.G."/>
            <person name="Venter E."/>
            <person name="Walenz B.P."/>
            <person name="Wallis J.W."/>
            <person name="Worley K.C."/>
            <person name="Yang S.-P."/>
            <person name="Jones S.M."/>
            <person name="Marra M.A."/>
            <person name="Rocchi M."/>
            <person name="Schein J.E."/>
            <person name="Baertsch R."/>
            <person name="Clarke L."/>
            <person name="Csuros M."/>
            <person name="Glasscock J."/>
            <person name="Harris R.A."/>
            <person name="Havlak P."/>
            <person name="Jackson A.R."/>
            <person name="Jiang H."/>
            <person name="Liu Y."/>
            <person name="Messina D.N."/>
            <person name="Shen Y."/>
            <person name="Song H.X.-Z."/>
            <person name="Wylie T."/>
            <person name="Zhang L."/>
            <person name="Birney E."/>
            <person name="Han K."/>
            <person name="Konkel M.K."/>
            <person name="Lee J."/>
            <person name="Smit A.F.A."/>
            <person name="Ullmer B."/>
            <person name="Wang H."/>
            <person name="Xing J."/>
            <person name="Burhans R."/>
            <person name="Cheng Z."/>
            <person name="Karro J.E."/>
            <person name="Ma J."/>
            <person name="Raney B."/>
            <person name="She X."/>
            <person name="Cox M.J."/>
            <person name="Demuth J.P."/>
            <person name="Dumas L.J."/>
            <person name="Han S.-G."/>
            <person name="Hopkins J."/>
            <person name="Karimpour-Fard A."/>
            <person name="Kim Y.H."/>
            <person name="Pollack J.R."/>
            <person name="Vinar T."/>
            <person name="Addo-Quaye C."/>
            <person name="Degenhardt J."/>
            <person name="Denby A."/>
            <person name="Hubisz M.J."/>
            <person name="Indap A."/>
            <person name="Kosiol C."/>
            <person name="Lahn B.T."/>
            <person name="Lawson H.A."/>
            <person name="Marklein A."/>
            <person name="Nielsen R."/>
            <person name="Vallender E.J."/>
            <person name="Clark A.G."/>
            <person name="Ferguson B."/>
            <person name="Hernandez R.D."/>
            <person name="Hirani K."/>
            <person name="Kehrer-Sawatzki H."/>
            <person name="Kolb J."/>
            <person name="Patil S."/>
            <person name="Pu L.-L."/>
            <person name="Ren Y."/>
            <person name="Smith D.G."/>
            <person name="Wheeler D.A."/>
            <person name="Schenck I."/>
            <person name="Ball E.V."/>
            <person name="Chen R."/>
            <person name="Cooper D.N."/>
            <person name="Giardine B."/>
            <person name="Hsu F."/>
            <person name="Kent W.J."/>
            <person name="Lesk A."/>
            <person name="Nelson D.L."/>
            <person name="O'brien W.E."/>
            <person name="Pruefer K."/>
            <person name="Stenson P.D."/>
            <person name="Wallace J.C."/>
            <person name="Ke H."/>
            <person name="Liu X.-M."/>
            <person name="Wang P."/>
            <person name="Xiang A.P."/>
            <person name="Yang F."/>
            <person name="Barber G.P."/>
            <person name="Haussler D."/>
            <person name="Karolchik D."/>
            <person name="Kern A.D."/>
            <person name="Kuhn R.M."/>
            <person name="Smith K.E."/>
            <person name="Zwieg A.S."/>
        </authorList>
    </citation>
    <scope>NUCLEOTIDE SEQUENCE [LARGE SCALE GENOMIC DNA]</scope>
    <source>
        <strain evidence="3">17573</strain>
    </source>
</reference>
<accession>F7G439</accession>
<keyword evidence="3" id="KW-1185">Reference proteome</keyword>
<organism evidence="2 3">
    <name type="scientific">Macaca mulatta</name>
    <name type="common">Rhesus macaque</name>
    <dbReference type="NCBI Taxonomy" id="9544"/>
    <lineage>
        <taxon>Eukaryota</taxon>
        <taxon>Metazoa</taxon>
        <taxon>Chordata</taxon>
        <taxon>Craniata</taxon>
        <taxon>Vertebrata</taxon>
        <taxon>Euteleostomi</taxon>
        <taxon>Mammalia</taxon>
        <taxon>Eutheria</taxon>
        <taxon>Euarchontoglires</taxon>
        <taxon>Primates</taxon>
        <taxon>Haplorrhini</taxon>
        <taxon>Catarrhini</taxon>
        <taxon>Cercopithecidae</taxon>
        <taxon>Cercopithecinae</taxon>
        <taxon>Macaca</taxon>
    </lineage>
</organism>
<dbReference type="VEuPathDB" id="HostDB:ENSMMUG00000005589"/>
<reference evidence="2" key="3">
    <citation type="submission" date="2025-08" db="UniProtKB">
        <authorList>
            <consortium name="Ensembl"/>
        </authorList>
    </citation>
    <scope>IDENTIFICATION</scope>
    <source>
        <strain evidence="2">17573</strain>
    </source>
</reference>
<dbReference type="PaxDb" id="9544-ENSMMUP00000007391"/>
<name>F7G439_MACMU</name>
<dbReference type="Bgee" id="ENSMMUG00000005589">
    <property type="expression patterns" value="Expressed in spermatid and 2 other cell types or tissues"/>
</dbReference>
<protein>
    <submittedName>
        <fullName evidence="2">Uncharacterized protein</fullName>
    </submittedName>
</protein>
<dbReference type="HOGENOM" id="CLU_2573315_0_0_1"/>
<feature type="region of interest" description="Disordered" evidence="1">
    <location>
        <begin position="43"/>
        <end position="95"/>
    </location>
</feature>
<evidence type="ECO:0000313" key="3">
    <source>
        <dbReference type="Proteomes" id="UP000006718"/>
    </source>
</evidence>
<dbReference type="OMA" id="HSHWDRD"/>